<dbReference type="InterPro" id="IPR053134">
    <property type="entry name" value="RNA-dir_DNA_polymerase"/>
</dbReference>
<comment type="caution">
    <text evidence="1">The sequence shown here is derived from an EMBL/GenBank/DDBJ whole genome shotgun (WGS) entry which is preliminary data.</text>
</comment>
<dbReference type="Gene3D" id="3.30.70.270">
    <property type="match status" value="1"/>
</dbReference>
<dbReference type="Gene3D" id="3.10.10.10">
    <property type="entry name" value="HIV Type 1 Reverse Transcriptase, subunit A, domain 1"/>
    <property type="match status" value="1"/>
</dbReference>
<evidence type="ECO:0000313" key="2">
    <source>
        <dbReference type="Proteomes" id="UP000499080"/>
    </source>
</evidence>
<gene>
    <name evidence="1" type="primary">pol_689</name>
    <name evidence="1" type="ORF">AVEN_131485_1</name>
</gene>
<dbReference type="SUPFAM" id="SSF56672">
    <property type="entry name" value="DNA/RNA polymerases"/>
    <property type="match status" value="1"/>
</dbReference>
<dbReference type="InterPro" id="IPR043128">
    <property type="entry name" value="Rev_trsase/Diguanyl_cyclase"/>
</dbReference>
<name>A0A4Y2MPC6_ARAVE</name>
<protein>
    <submittedName>
        <fullName evidence="1">Retrovirus-related Pol polyprotein from transposon opus</fullName>
    </submittedName>
</protein>
<accession>A0A4Y2MPC6</accession>
<dbReference type="PANTHER" id="PTHR24559">
    <property type="entry name" value="TRANSPOSON TY3-I GAG-POL POLYPROTEIN"/>
    <property type="match status" value="1"/>
</dbReference>
<dbReference type="CDD" id="cd01647">
    <property type="entry name" value="RT_LTR"/>
    <property type="match status" value="1"/>
</dbReference>
<reference evidence="1 2" key="1">
    <citation type="journal article" date="2019" name="Sci. Rep.">
        <title>Orb-weaving spider Araneus ventricosus genome elucidates the spidroin gene catalogue.</title>
        <authorList>
            <person name="Kono N."/>
            <person name="Nakamura H."/>
            <person name="Ohtoshi R."/>
            <person name="Moran D.A.P."/>
            <person name="Shinohara A."/>
            <person name="Yoshida Y."/>
            <person name="Fujiwara M."/>
            <person name="Mori M."/>
            <person name="Tomita M."/>
            <person name="Arakawa K."/>
        </authorList>
    </citation>
    <scope>NUCLEOTIDE SEQUENCE [LARGE SCALE GENOMIC DNA]</scope>
</reference>
<dbReference type="AlphaFoldDB" id="A0A4Y2MPC6"/>
<dbReference type="PANTHER" id="PTHR24559:SF444">
    <property type="entry name" value="REVERSE TRANSCRIPTASE DOMAIN-CONTAINING PROTEIN"/>
    <property type="match status" value="1"/>
</dbReference>
<dbReference type="GO" id="GO:0071897">
    <property type="term" value="P:DNA biosynthetic process"/>
    <property type="evidence" value="ECO:0007669"/>
    <property type="project" value="UniProtKB-ARBA"/>
</dbReference>
<dbReference type="InterPro" id="IPR043502">
    <property type="entry name" value="DNA/RNA_pol_sf"/>
</dbReference>
<dbReference type="OrthoDB" id="6430384at2759"/>
<evidence type="ECO:0000313" key="1">
    <source>
        <dbReference type="EMBL" id="GBN28995.1"/>
    </source>
</evidence>
<dbReference type="EMBL" id="BGPR01124203">
    <property type="protein sequence ID" value="GBN28995.1"/>
    <property type="molecule type" value="Genomic_DNA"/>
</dbReference>
<keyword evidence="2" id="KW-1185">Reference proteome</keyword>
<organism evidence="1 2">
    <name type="scientific">Araneus ventricosus</name>
    <name type="common">Orbweaver spider</name>
    <name type="synonym">Epeira ventricosa</name>
    <dbReference type="NCBI Taxonomy" id="182803"/>
    <lineage>
        <taxon>Eukaryota</taxon>
        <taxon>Metazoa</taxon>
        <taxon>Ecdysozoa</taxon>
        <taxon>Arthropoda</taxon>
        <taxon>Chelicerata</taxon>
        <taxon>Arachnida</taxon>
        <taxon>Araneae</taxon>
        <taxon>Araneomorphae</taxon>
        <taxon>Entelegynae</taxon>
        <taxon>Araneoidea</taxon>
        <taxon>Araneidae</taxon>
        <taxon>Araneus</taxon>
    </lineage>
</organism>
<dbReference type="Proteomes" id="UP000499080">
    <property type="component" value="Unassembled WGS sequence"/>
</dbReference>
<sequence length="271" mass="31024">MDCGNNILNHDLLEIKFEFCRTIWGNLWKHDVEFGETPDVRTNRSEEINPSSQNCTLNVYSAEINSNCVAKICKGVTVPPVSQRAISKIEDDKCLAQIMNLKDEPLHLNKNMLLAKVEPVLSTSAEEFVYNVPENKANNSFNWEQNHDLSHIDAEEKIHQTDNIPTRQRAYRIPYALKPDMRRQINILLEAGIIQSSNSPYASPILLVRKPDGSYRLVADLRKLNEKAMPDNFPLPNLTEMADMLREAKFFTSMDLTSGFHQMKCIQTMPF</sequence>
<proteinExistence type="predicted"/>